<evidence type="ECO:0000313" key="2">
    <source>
        <dbReference type="EMBL" id="KAF1935839.1"/>
    </source>
</evidence>
<keyword evidence="1" id="KW-0732">Signal</keyword>
<reference evidence="2" key="1">
    <citation type="journal article" date="2020" name="Stud. Mycol.">
        <title>101 Dothideomycetes genomes: a test case for predicting lifestyles and emergence of pathogens.</title>
        <authorList>
            <person name="Haridas S."/>
            <person name="Albert R."/>
            <person name="Binder M."/>
            <person name="Bloem J."/>
            <person name="Labutti K."/>
            <person name="Salamov A."/>
            <person name="Andreopoulos B."/>
            <person name="Baker S."/>
            <person name="Barry K."/>
            <person name="Bills G."/>
            <person name="Bluhm B."/>
            <person name="Cannon C."/>
            <person name="Castanera R."/>
            <person name="Culley D."/>
            <person name="Daum C."/>
            <person name="Ezra D."/>
            <person name="Gonzalez J."/>
            <person name="Henrissat B."/>
            <person name="Kuo A."/>
            <person name="Liang C."/>
            <person name="Lipzen A."/>
            <person name="Lutzoni F."/>
            <person name="Magnuson J."/>
            <person name="Mondo S."/>
            <person name="Nolan M."/>
            <person name="Ohm R."/>
            <person name="Pangilinan J."/>
            <person name="Park H.-J."/>
            <person name="Ramirez L."/>
            <person name="Alfaro M."/>
            <person name="Sun H."/>
            <person name="Tritt A."/>
            <person name="Yoshinaga Y."/>
            <person name="Zwiers L.-H."/>
            <person name="Turgeon B."/>
            <person name="Goodwin S."/>
            <person name="Spatafora J."/>
            <person name="Crous P."/>
            <person name="Grigoriev I."/>
        </authorList>
    </citation>
    <scope>NUCLEOTIDE SEQUENCE</scope>
    <source>
        <strain evidence="2">CBS 161.51</strain>
    </source>
</reference>
<keyword evidence="3" id="KW-1185">Reference proteome</keyword>
<gene>
    <name evidence="2" type="ORF">EJ02DRAFT_438943</name>
</gene>
<proteinExistence type="predicted"/>
<dbReference type="Proteomes" id="UP000800038">
    <property type="component" value="Unassembled WGS sequence"/>
</dbReference>
<name>A0A6A5S7V5_9PLEO</name>
<accession>A0A6A5S7V5</accession>
<protein>
    <submittedName>
        <fullName evidence="2">Uncharacterized protein</fullName>
    </submittedName>
</protein>
<feature type="chain" id="PRO_5025556196" evidence="1">
    <location>
        <begin position="16"/>
        <end position="57"/>
    </location>
</feature>
<feature type="signal peptide" evidence="1">
    <location>
        <begin position="1"/>
        <end position="15"/>
    </location>
</feature>
<evidence type="ECO:0000313" key="3">
    <source>
        <dbReference type="Proteomes" id="UP000800038"/>
    </source>
</evidence>
<dbReference type="AlphaFoldDB" id="A0A6A5S7V5"/>
<feature type="non-terminal residue" evidence="2">
    <location>
        <position position="57"/>
    </location>
</feature>
<dbReference type="EMBL" id="ML976230">
    <property type="protein sequence ID" value="KAF1935839.1"/>
    <property type="molecule type" value="Genomic_DNA"/>
</dbReference>
<evidence type="ECO:0000256" key="1">
    <source>
        <dbReference type="SAM" id="SignalP"/>
    </source>
</evidence>
<sequence>MGFLLLCRCTECVQGYGCGAQAACVSQHRITLIYLRTKTHSCMDTRTSIHPSTHSCT</sequence>
<organism evidence="2 3">
    <name type="scientific">Clathrospora elynae</name>
    <dbReference type="NCBI Taxonomy" id="706981"/>
    <lineage>
        <taxon>Eukaryota</taxon>
        <taxon>Fungi</taxon>
        <taxon>Dikarya</taxon>
        <taxon>Ascomycota</taxon>
        <taxon>Pezizomycotina</taxon>
        <taxon>Dothideomycetes</taxon>
        <taxon>Pleosporomycetidae</taxon>
        <taxon>Pleosporales</taxon>
        <taxon>Diademaceae</taxon>
        <taxon>Clathrospora</taxon>
    </lineage>
</organism>